<keyword evidence="2" id="KW-1015">Disulfide bond</keyword>
<gene>
    <name evidence="4" type="ORF">OS493_001505</name>
</gene>
<dbReference type="InterPro" id="IPR003599">
    <property type="entry name" value="Ig_sub"/>
</dbReference>
<proteinExistence type="predicted"/>
<evidence type="ECO:0000313" key="5">
    <source>
        <dbReference type="Proteomes" id="UP001163046"/>
    </source>
</evidence>
<comment type="caution">
    <text evidence="4">The sequence shown here is derived from an EMBL/GenBank/DDBJ whole genome shotgun (WGS) entry which is preliminary data.</text>
</comment>
<dbReference type="InterPro" id="IPR050958">
    <property type="entry name" value="Cell_Adh-Cytoskel_Orgn"/>
</dbReference>
<feature type="domain" description="Ig-like" evidence="3">
    <location>
        <begin position="258"/>
        <end position="333"/>
    </location>
</feature>
<dbReference type="OrthoDB" id="5959783at2759"/>
<dbReference type="InterPro" id="IPR036179">
    <property type="entry name" value="Ig-like_dom_sf"/>
</dbReference>
<evidence type="ECO:0000256" key="2">
    <source>
        <dbReference type="ARBA" id="ARBA00023157"/>
    </source>
</evidence>
<dbReference type="PROSITE" id="PS50835">
    <property type="entry name" value="IG_LIKE"/>
    <property type="match status" value="2"/>
</dbReference>
<dbReference type="Gene3D" id="2.60.40.10">
    <property type="entry name" value="Immunoglobulins"/>
    <property type="match status" value="2"/>
</dbReference>
<dbReference type="InterPro" id="IPR013783">
    <property type="entry name" value="Ig-like_fold"/>
</dbReference>
<dbReference type="InterPro" id="IPR003598">
    <property type="entry name" value="Ig_sub2"/>
</dbReference>
<dbReference type="EMBL" id="MU826350">
    <property type="protein sequence ID" value="KAJ7381372.1"/>
    <property type="molecule type" value="Genomic_DNA"/>
</dbReference>
<dbReference type="Proteomes" id="UP001163046">
    <property type="component" value="Unassembled WGS sequence"/>
</dbReference>
<sequence>MGFQRGTAGGCGPESKTGILWHIFNTKGFLIFNLRQLKMIVIRRILTTFLLAAVSNKVHGLNFVAEQNKTTMAFTGSNQTFTWKLSLTEQEKKSEELKVQFGRWNKIYDSPVNGPYLITFVRGPSGKGNVTRSQEPITKRLKTGFRVDQSPFPETIYSWFTLSVQDPPPLPTKLPEPQNTTLKVNEGGKLNITCRSRMETNSSVLWIRDSIPVKTGGSKFLYIRSVNRSQAGNYVCVSISPNGNRTSPITTVDVLYAPRIHTPNKHVSVELLRGNSTTLKCVAAANPPPTFTWNKRREKISDGFNSTGNSSTLTVTPVNDNDFTSYVCTAENNLGWDSVTFMLHDKGE</sequence>
<reference evidence="4" key="1">
    <citation type="submission" date="2023-01" db="EMBL/GenBank/DDBJ databases">
        <title>Genome assembly of the deep-sea coral Lophelia pertusa.</title>
        <authorList>
            <person name="Herrera S."/>
            <person name="Cordes E."/>
        </authorList>
    </citation>
    <scope>NUCLEOTIDE SEQUENCE</scope>
    <source>
        <strain evidence="4">USNM1676648</strain>
        <tissue evidence="4">Polyp</tissue>
    </source>
</reference>
<dbReference type="AlphaFoldDB" id="A0A9X0CZ74"/>
<evidence type="ECO:0000259" key="3">
    <source>
        <dbReference type="PROSITE" id="PS50835"/>
    </source>
</evidence>
<keyword evidence="1" id="KW-0732">Signal</keyword>
<dbReference type="GO" id="GO:0007156">
    <property type="term" value="P:homophilic cell adhesion via plasma membrane adhesion molecules"/>
    <property type="evidence" value="ECO:0007669"/>
    <property type="project" value="TreeGrafter"/>
</dbReference>
<dbReference type="InterPro" id="IPR007110">
    <property type="entry name" value="Ig-like_dom"/>
</dbReference>
<name>A0A9X0CZ74_9CNID</name>
<dbReference type="PANTHER" id="PTHR45080:SF8">
    <property type="entry name" value="IG-LIKE DOMAIN-CONTAINING PROTEIN"/>
    <property type="match status" value="1"/>
</dbReference>
<dbReference type="SUPFAM" id="SSF48726">
    <property type="entry name" value="Immunoglobulin"/>
    <property type="match status" value="2"/>
</dbReference>
<evidence type="ECO:0000256" key="1">
    <source>
        <dbReference type="ARBA" id="ARBA00022729"/>
    </source>
</evidence>
<dbReference type="SMART" id="SM00409">
    <property type="entry name" value="IG"/>
    <property type="match status" value="2"/>
</dbReference>
<evidence type="ECO:0000313" key="4">
    <source>
        <dbReference type="EMBL" id="KAJ7381372.1"/>
    </source>
</evidence>
<dbReference type="GO" id="GO:0005886">
    <property type="term" value="C:plasma membrane"/>
    <property type="evidence" value="ECO:0007669"/>
    <property type="project" value="TreeGrafter"/>
</dbReference>
<accession>A0A9X0CZ74</accession>
<organism evidence="4 5">
    <name type="scientific">Desmophyllum pertusum</name>
    <dbReference type="NCBI Taxonomy" id="174260"/>
    <lineage>
        <taxon>Eukaryota</taxon>
        <taxon>Metazoa</taxon>
        <taxon>Cnidaria</taxon>
        <taxon>Anthozoa</taxon>
        <taxon>Hexacorallia</taxon>
        <taxon>Scleractinia</taxon>
        <taxon>Caryophylliina</taxon>
        <taxon>Caryophylliidae</taxon>
        <taxon>Desmophyllum</taxon>
    </lineage>
</organism>
<keyword evidence="5" id="KW-1185">Reference proteome</keyword>
<protein>
    <recommendedName>
        <fullName evidence="3">Ig-like domain-containing protein</fullName>
    </recommendedName>
</protein>
<dbReference type="PANTHER" id="PTHR45080">
    <property type="entry name" value="CONTACTIN 5"/>
    <property type="match status" value="1"/>
</dbReference>
<feature type="domain" description="Ig-like" evidence="3">
    <location>
        <begin position="171"/>
        <end position="250"/>
    </location>
</feature>
<dbReference type="SMART" id="SM00408">
    <property type="entry name" value="IGc2"/>
    <property type="match status" value="2"/>
</dbReference>
<dbReference type="Pfam" id="PF13927">
    <property type="entry name" value="Ig_3"/>
    <property type="match status" value="2"/>
</dbReference>